<dbReference type="EC" id="3.1.1.-" evidence="6"/>
<dbReference type="GO" id="GO:0016042">
    <property type="term" value="P:lipid catabolic process"/>
    <property type="evidence" value="ECO:0007669"/>
    <property type="project" value="UniProtKB-KW"/>
</dbReference>
<keyword evidence="5" id="KW-0443">Lipid metabolism</keyword>
<evidence type="ECO:0000256" key="5">
    <source>
        <dbReference type="ARBA" id="ARBA00023098"/>
    </source>
</evidence>
<dbReference type="EMBL" id="KZ859029">
    <property type="protein sequence ID" value="RDW24560.1"/>
    <property type="molecule type" value="Genomic_DNA"/>
</dbReference>
<proteinExistence type="inferred from homology"/>
<dbReference type="OrthoDB" id="6846267at2759"/>
<dbReference type="VEuPathDB" id="FungiDB:YALI1_E07234g"/>
<sequence>MPLELPSLNASIVGNTVQNGAVEQFLNIRYADIPGKFEKPVLKNDWNGAEIDATKVGPVCPQPRTPFNFFSVPDDLWEKVNVDTYQDGLLCDNLIVTRPKGVSANARLPTVVWIHGGSNIEGSIYNLIYEPQFLVAESVRVGKPIVHVCIEYRLGLAGFLTKNGKGNWGTWDQYTGCQWVNRHIQDFGGDPLNVTLTGESAGSVAVHNMLIKDSMNGRKLFRNAVMMSGTLETITPQPPKWHARLEEKVAKVTGKEVADLASLSDKELLDAQIKLNVAVCMTCDDGDFFEPGWKQHLTPDWLDKLIISDCKDEGMLYFLPVNAQDDEELLAKVAKSPVGKEISELYGIKEGGDIKSACLDLKTDATFNYFNHLLFKKMEEARNNGSTSRVYRLAVDEPNPHNPDQRAHHAVDVLYMFNSTKFNEHGDKLSRLFQSHFLRLAYGLEPWDHRNFGVYRNGGYQQLPLSELNKVRPVERYEALSKMDFGQVGRLSNALSRL</sequence>
<feature type="domain" description="Carboxylesterase type B" evidence="7">
    <location>
        <begin position="12"/>
        <end position="423"/>
    </location>
</feature>
<evidence type="ECO:0000313" key="8">
    <source>
        <dbReference type="EMBL" id="RDW24560.1"/>
    </source>
</evidence>
<evidence type="ECO:0000256" key="2">
    <source>
        <dbReference type="ARBA" id="ARBA00005964"/>
    </source>
</evidence>
<dbReference type="GO" id="GO:0004806">
    <property type="term" value="F:triacylglycerol lipase activity"/>
    <property type="evidence" value="ECO:0007669"/>
    <property type="project" value="UniProtKB-EC"/>
</dbReference>
<comment type="similarity">
    <text evidence="2 6">Belongs to the type-B carboxylesterase/lipase family.</text>
</comment>
<organism evidence="8 9">
    <name type="scientific">Yarrowia lipolytica</name>
    <name type="common">Candida lipolytica</name>
    <dbReference type="NCBI Taxonomy" id="4952"/>
    <lineage>
        <taxon>Eukaryota</taxon>
        <taxon>Fungi</taxon>
        <taxon>Dikarya</taxon>
        <taxon>Ascomycota</taxon>
        <taxon>Saccharomycotina</taxon>
        <taxon>Dipodascomycetes</taxon>
        <taxon>Dipodascales</taxon>
        <taxon>Dipodascales incertae sedis</taxon>
        <taxon>Yarrowia</taxon>
    </lineage>
</organism>
<evidence type="ECO:0000256" key="1">
    <source>
        <dbReference type="ARBA" id="ARBA00001024"/>
    </source>
</evidence>
<dbReference type="VEuPathDB" id="FungiDB:YALI0_B08030g"/>
<evidence type="ECO:0000313" key="9">
    <source>
        <dbReference type="Proteomes" id="UP000256601"/>
    </source>
</evidence>
<dbReference type="AlphaFoldDB" id="A0A371C3I6"/>
<name>A0A371C3I6_YARLL</name>
<accession>A0A371C3I6</accession>
<dbReference type="PANTHER" id="PTHR43142">
    <property type="entry name" value="CARBOXYLIC ESTER HYDROLASE"/>
    <property type="match status" value="1"/>
</dbReference>
<evidence type="ECO:0000259" key="7">
    <source>
        <dbReference type="Pfam" id="PF00135"/>
    </source>
</evidence>
<dbReference type="Pfam" id="PF00135">
    <property type="entry name" value="COesterase"/>
    <property type="match status" value="1"/>
</dbReference>
<comment type="catalytic activity">
    <reaction evidence="1">
        <text>a triacylglycerol + H2O = a diacylglycerol + a fatty acid + H(+)</text>
        <dbReference type="Rhea" id="RHEA:12044"/>
        <dbReference type="ChEBI" id="CHEBI:15377"/>
        <dbReference type="ChEBI" id="CHEBI:15378"/>
        <dbReference type="ChEBI" id="CHEBI:17855"/>
        <dbReference type="ChEBI" id="CHEBI:18035"/>
        <dbReference type="ChEBI" id="CHEBI:28868"/>
        <dbReference type="EC" id="3.1.1.3"/>
    </reaction>
</comment>
<dbReference type="InterPro" id="IPR002018">
    <property type="entry name" value="CarbesteraseB"/>
</dbReference>
<evidence type="ECO:0000256" key="6">
    <source>
        <dbReference type="RuleBase" id="RU361235"/>
    </source>
</evidence>
<dbReference type="PROSITE" id="PS00122">
    <property type="entry name" value="CARBOXYLESTERASE_B_1"/>
    <property type="match status" value="1"/>
</dbReference>
<keyword evidence="4" id="KW-0442">Lipid degradation</keyword>
<dbReference type="Proteomes" id="UP000256601">
    <property type="component" value="Unassembled WGS sequence"/>
</dbReference>
<dbReference type="InterPro" id="IPR029058">
    <property type="entry name" value="AB_hydrolase_fold"/>
</dbReference>
<dbReference type="Gene3D" id="3.40.50.1820">
    <property type="entry name" value="alpha/beta hydrolase"/>
    <property type="match status" value="1"/>
</dbReference>
<gene>
    <name evidence="8" type="ORF">B0I71DRAFT_134090</name>
</gene>
<dbReference type="InterPro" id="IPR019826">
    <property type="entry name" value="Carboxylesterase_B_AS"/>
</dbReference>
<dbReference type="SMR" id="A0A371C3I6"/>
<evidence type="ECO:0000256" key="3">
    <source>
        <dbReference type="ARBA" id="ARBA00022801"/>
    </source>
</evidence>
<keyword evidence="3 6" id="KW-0378">Hydrolase</keyword>
<dbReference type="PANTHER" id="PTHR43142:SF1">
    <property type="entry name" value="CARBOXYLIC ESTER HYDROLASE"/>
    <property type="match status" value="1"/>
</dbReference>
<protein>
    <recommendedName>
        <fullName evidence="6">Carboxylic ester hydrolase</fullName>
        <ecNumber evidence="6">3.1.1.-</ecNumber>
    </recommendedName>
</protein>
<dbReference type="SUPFAM" id="SSF53474">
    <property type="entry name" value="alpha/beta-Hydrolases"/>
    <property type="match status" value="1"/>
</dbReference>
<evidence type="ECO:0000256" key="4">
    <source>
        <dbReference type="ARBA" id="ARBA00022963"/>
    </source>
</evidence>
<reference evidence="8 9" key="1">
    <citation type="submission" date="2018-07" db="EMBL/GenBank/DDBJ databases">
        <title>Draft Genome Assemblies for Five Robust Yarrowia lipolytica Strains Exhibiting High Lipid Production and Pentose Sugar Utilization and Sugar Alcohol Secretion from Undetoxified Lignocellulosic Biomass Hydrolysates.</title>
        <authorList>
            <consortium name="DOE Joint Genome Institute"/>
            <person name="Walker C."/>
            <person name="Ryu S."/>
            <person name="Na H."/>
            <person name="Zane M."/>
            <person name="LaButti K."/>
            <person name="Lipzen A."/>
            <person name="Haridas S."/>
            <person name="Barry K."/>
            <person name="Grigoriev I.V."/>
            <person name="Quarterman J."/>
            <person name="Slininger P."/>
            <person name="Dien B."/>
            <person name="Trinh C.T."/>
        </authorList>
    </citation>
    <scope>NUCLEOTIDE SEQUENCE [LARGE SCALE GENOMIC DNA]</scope>
    <source>
        <strain evidence="8 9">YB392</strain>
    </source>
</reference>